<evidence type="ECO:0000256" key="15">
    <source>
        <dbReference type="ARBA" id="ARBA00023239"/>
    </source>
</evidence>
<dbReference type="SUPFAM" id="SSF142695">
    <property type="entry name" value="RibA-like"/>
    <property type="match status" value="1"/>
</dbReference>
<dbReference type="NCBIfam" id="TIGR00506">
    <property type="entry name" value="ribB"/>
    <property type="match status" value="1"/>
</dbReference>
<dbReference type="GO" id="GO:0030145">
    <property type="term" value="F:manganese ion binding"/>
    <property type="evidence" value="ECO:0007669"/>
    <property type="project" value="UniProtKB-UniRule"/>
</dbReference>
<comment type="catalytic activity">
    <reaction evidence="1 20">
        <text>D-ribulose 5-phosphate = (2S)-2-hydroxy-3-oxobutyl phosphate + formate + H(+)</text>
        <dbReference type="Rhea" id="RHEA:18457"/>
        <dbReference type="ChEBI" id="CHEBI:15378"/>
        <dbReference type="ChEBI" id="CHEBI:15740"/>
        <dbReference type="ChEBI" id="CHEBI:58121"/>
        <dbReference type="ChEBI" id="CHEBI:58830"/>
        <dbReference type="EC" id="4.1.99.12"/>
    </reaction>
</comment>
<evidence type="ECO:0000256" key="9">
    <source>
        <dbReference type="ARBA" id="ARBA00022741"/>
    </source>
</evidence>
<comment type="pathway">
    <text evidence="4 20">Cofactor biosynthesis; riboflavin biosynthesis; 2-hydroxy-3-oxobutyl phosphate from D-ribulose 5-phosphate: step 1/1.</text>
</comment>
<evidence type="ECO:0000256" key="16">
    <source>
        <dbReference type="ARBA" id="ARBA00023268"/>
    </source>
</evidence>
<keyword evidence="16 20" id="KW-0511">Multifunctional enzyme</keyword>
<evidence type="ECO:0000256" key="8">
    <source>
        <dbReference type="ARBA" id="ARBA00022723"/>
    </source>
</evidence>
<dbReference type="InterPro" id="IPR000926">
    <property type="entry name" value="RibA"/>
</dbReference>
<dbReference type="PANTHER" id="PTHR21327:SF18">
    <property type="entry name" value="3,4-DIHYDROXY-2-BUTANONE 4-PHOSPHATE SYNTHASE"/>
    <property type="match status" value="1"/>
</dbReference>
<dbReference type="NCBIfam" id="NF006803">
    <property type="entry name" value="PRK09311.1"/>
    <property type="match status" value="1"/>
</dbReference>
<evidence type="ECO:0000256" key="10">
    <source>
        <dbReference type="ARBA" id="ARBA00022801"/>
    </source>
</evidence>
<keyword evidence="8 20" id="KW-0479">Metal-binding</keyword>
<evidence type="ECO:0000256" key="14">
    <source>
        <dbReference type="ARBA" id="ARBA00023211"/>
    </source>
</evidence>
<feature type="binding site" evidence="20">
    <location>
        <position position="52"/>
    </location>
    <ligand>
        <name>Mg(2+)</name>
        <dbReference type="ChEBI" id="CHEBI:18420"/>
        <label>1</label>
    </ligand>
</feature>
<feature type="binding site" evidence="20">
    <location>
        <begin position="276"/>
        <end position="280"/>
    </location>
    <ligand>
        <name>GTP</name>
        <dbReference type="ChEBI" id="CHEBI:37565"/>
    </ligand>
</feature>
<feature type="site" description="Essential for DHBP synthase activity" evidence="20">
    <location>
        <position position="150"/>
    </location>
</feature>
<dbReference type="Pfam" id="PF00926">
    <property type="entry name" value="DHBP_synthase"/>
    <property type="match status" value="1"/>
</dbReference>
<reference evidence="23" key="1">
    <citation type="submission" date="2014-07" db="EMBL/GenBank/DDBJ databases">
        <authorList>
            <person name="Zhang J.E."/>
            <person name="Yang H."/>
            <person name="Guo J."/>
            <person name="Deng Z."/>
            <person name="Luo H."/>
            <person name="Luo M."/>
            <person name="Zhao B."/>
        </authorList>
    </citation>
    <scope>NUCLEOTIDE SEQUENCE</scope>
    <source>
        <strain evidence="23">AM4</strain>
    </source>
</reference>
<evidence type="ECO:0000256" key="12">
    <source>
        <dbReference type="ARBA" id="ARBA00022842"/>
    </source>
</evidence>
<dbReference type="PIRSF" id="PIRSF001259">
    <property type="entry name" value="RibA"/>
    <property type="match status" value="1"/>
</dbReference>
<feature type="site" description="Essential for DHBP synthase activity" evidence="20">
    <location>
        <position position="188"/>
    </location>
</feature>
<evidence type="ECO:0000256" key="3">
    <source>
        <dbReference type="ARBA" id="ARBA00004853"/>
    </source>
</evidence>
<feature type="region of interest" description="Disordered" evidence="21">
    <location>
        <begin position="1"/>
        <end position="23"/>
    </location>
</feature>
<evidence type="ECO:0000313" key="23">
    <source>
        <dbReference type="EMBL" id="CED91866.1"/>
    </source>
</evidence>
<dbReference type="NCBIfam" id="NF001591">
    <property type="entry name" value="PRK00393.1"/>
    <property type="match status" value="1"/>
</dbReference>
<keyword evidence="12 20" id="KW-0460">Magnesium</keyword>
<feature type="binding site" evidence="20">
    <location>
        <position position="292"/>
    </location>
    <ligand>
        <name>Zn(2+)</name>
        <dbReference type="ChEBI" id="CHEBI:29105"/>
        <note>catalytic</note>
    </ligand>
</feature>
<dbReference type="HAMAP" id="MF_01283">
    <property type="entry name" value="RibBA"/>
    <property type="match status" value="1"/>
</dbReference>
<feature type="region of interest" description="Disordered" evidence="21">
    <location>
        <begin position="421"/>
        <end position="470"/>
    </location>
</feature>
<feature type="binding site" evidence="20">
    <location>
        <begin position="51"/>
        <end position="52"/>
    </location>
    <ligand>
        <name>D-ribulose 5-phosphate</name>
        <dbReference type="ChEBI" id="CHEBI:58121"/>
    </ligand>
</feature>
<feature type="region of interest" description="GTP cyclohydrolase II" evidence="20">
    <location>
        <begin position="226"/>
        <end position="470"/>
    </location>
</feature>
<feature type="binding site" evidence="20">
    <location>
        <position position="281"/>
    </location>
    <ligand>
        <name>Zn(2+)</name>
        <dbReference type="ChEBI" id="CHEBI:29105"/>
        <note>catalytic</note>
    </ligand>
</feature>
<feature type="binding site" evidence="20">
    <location>
        <position position="56"/>
    </location>
    <ligand>
        <name>D-ribulose 5-phosphate</name>
        <dbReference type="ChEBI" id="CHEBI:58121"/>
    </ligand>
</feature>
<dbReference type="InterPro" id="IPR036144">
    <property type="entry name" value="RibA-like_sf"/>
</dbReference>
<comment type="similarity">
    <text evidence="20">In the C-terminal section; belongs to the GTP cyclohydrolase II family.</text>
</comment>
<feature type="binding site" evidence="20">
    <location>
        <position position="167"/>
    </location>
    <ligand>
        <name>Mg(2+)</name>
        <dbReference type="ChEBI" id="CHEBI:18420"/>
        <label>2</label>
    </ligand>
</feature>
<dbReference type="AlphaFoldDB" id="A0A1L7RJ27"/>
<evidence type="ECO:0000256" key="18">
    <source>
        <dbReference type="ARBA" id="ARBA00049295"/>
    </source>
</evidence>
<dbReference type="InterPro" id="IPR032677">
    <property type="entry name" value="GTP_cyclohydro_II"/>
</dbReference>
<keyword evidence="9 20" id="KW-0547">Nucleotide-binding</keyword>
<sequence>MPDSTRPMEHRDDPTAGPADTSAGIRFDTVEQALGALRAGRMVIVVDDEARENEGDLIFPAQTATAEQLAFAVRHSTGIICVPTTAEELERLDIPMMTERNTDPKRTAFTLSADARNGVTTGVSAADRARTIRVLADPDSVPTDLVHPGHVFPLRARRGGILARRGHTEAAIDLMRLSGHRPVGVLVEVVNDDGTMARRHELRQMADAHSIPMISVGELEHFRWLHEELVEEVVTAHLPTAHGEFTAHALRSRVDGAEYLALVCGSIGDGEDVLTRVHSACLTGDVLSSLRCDCGPQLRAAMETISARGRGVLVYASDHEGRGIGLIDKLRAYALQEEGMDTLDANVALGLPADARSYATAAQVLRFLGVRSVELMTNNPDKVAGLERYGVSVSARRATPTFANGENLTYLRTKRDRMGHLFTGLDAGGTPPPSAAPPSEETASSDRPALDDSGDRTGNSSINETEGAAR</sequence>
<feature type="active site" description="Proton acceptor; for GTP cyclohydrolase activity" evidence="20">
    <location>
        <position position="354"/>
    </location>
</feature>
<evidence type="ECO:0000256" key="20">
    <source>
        <dbReference type="HAMAP-Rule" id="MF_01283"/>
    </source>
</evidence>
<dbReference type="GO" id="GO:0005829">
    <property type="term" value="C:cytosol"/>
    <property type="evidence" value="ECO:0007669"/>
    <property type="project" value="TreeGrafter"/>
</dbReference>
<keyword evidence="15 20" id="KW-0456">Lyase</keyword>
<evidence type="ECO:0000256" key="4">
    <source>
        <dbReference type="ARBA" id="ARBA00004904"/>
    </source>
</evidence>
<feature type="binding site" evidence="20">
    <location>
        <begin position="320"/>
        <end position="322"/>
    </location>
    <ligand>
        <name>GTP</name>
        <dbReference type="ChEBI" id="CHEBI:37565"/>
    </ligand>
</feature>
<comment type="catalytic activity">
    <reaction evidence="18 20">
        <text>GTP + 4 H2O = 2,5-diamino-6-hydroxy-4-(5-phosphoribosylamino)-pyrimidine + formate + 2 phosphate + 3 H(+)</text>
        <dbReference type="Rhea" id="RHEA:23704"/>
        <dbReference type="ChEBI" id="CHEBI:15377"/>
        <dbReference type="ChEBI" id="CHEBI:15378"/>
        <dbReference type="ChEBI" id="CHEBI:15740"/>
        <dbReference type="ChEBI" id="CHEBI:37565"/>
        <dbReference type="ChEBI" id="CHEBI:43474"/>
        <dbReference type="ChEBI" id="CHEBI:58614"/>
        <dbReference type="EC" id="3.5.4.25"/>
    </reaction>
</comment>
<evidence type="ECO:0000256" key="7">
    <source>
        <dbReference type="ARBA" id="ARBA00022619"/>
    </source>
</evidence>
<dbReference type="InterPro" id="IPR017945">
    <property type="entry name" value="DHBP_synth_RibB-like_a/b_dom"/>
</dbReference>
<dbReference type="NCBIfam" id="TIGR00505">
    <property type="entry name" value="ribA"/>
    <property type="match status" value="1"/>
</dbReference>
<dbReference type="GO" id="GO:0009231">
    <property type="term" value="P:riboflavin biosynthetic process"/>
    <property type="evidence" value="ECO:0007669"/>
    <property type="project" value="UniProtKB-UniRule"/>
</dbReference>
<comment type="similarity">
    <text evidence="5 20">In the N-terminal section; belongs to the DHBP synthase family.</text>
</comment>
<comment type="cofactor">
    <cofactor evidence="20">
        <name>Mg(2+)</name>
        <dbReference type="ChEBI" id="CHEBI:18420"/>
    </cofactor>
    <cofactor evidence="20">
        <name>Mn(2+)</name>
        <dbReference type="ChEBI" id="CHEBI:29035"/>
    </cofactor>
    <text evidence="20">Binds 2 divalent metal cations per subunit. Magnesium or manganese.</text>
</comment>
<evidence type="ECO:0000256" key="5">
    <source>
        <dbReference type="ARBA" id="ARBA00005520"/>
    </source>
</evidence>
<comment type="cofactor">
    <cofactor evidence="20">
        <name>Zn(2+)</name>
        <dbReference type="ChEBI" id="CHEBI:29105"/>
    </cofactor>
    <text evidence="20">Binds 1 zinc ion per subunit.</text>
</comment>
<dbReference type="EC" id="3.5.4.25" evidence="20"/>
<feature type="binding site" evidence="20">
    <location>
        <begin position="164"/>
        <end position="168"/>
    </location>
    <ligand>
        <name>D-ribulose 5-phosphate</name>
        <dbReference type="ChEBI" id="CHEBI:58121"/>
    </ligand>
</feature>
<dbReference type="SUPFAM" id="SSF55821">
    <property type="entry name" value="YrdC/RibB"/>
    <property type="match status" value="1"/>
</dbReference>
<comment type="subunit">
    <text evidence="6">Homodimer.</text>
</comment>
<evidence type="ECO:0000256" key="13">
    <source>
        <dbReference type="ARBA" id="ARBA00023134"/>
    </source>
</evidence>
<dbReference type="GO" id="GO:0005525">
    <property type="term" value="F:GTP binding"/>
    <property type="evidence" value="ECO:0007669"/>
    <property type="project" value="UniProtKB-KW"/>
</dbReference>
<feature type="binding site" evidence="20">
    <location>
        <position position="294"/>
    </location>
    <ligand>
        <name>Zn(2+)</name>
        <dbReference type="ChEBI" id="CHEBI:29105"/>
        <note>catalytic</note>
    </ligand>
</feature>
<dbReference type="GO" id="GO:0008686">
    <property type="term" value="F:3,4-dihydroxy-2-butanone-4-phosphate synthase activity"/>
    <property type="evidence" value="ECO:0007669"/>
    <property type="project" value="UniProtKB-UniRule"/>
</dbReference>
<accession>A0A1L7RJ27</accession>
<feature type="binding site" evidence="20">
    <location>
        <position position="188"/>
    </location>
    <ligand>
        <name>D-ribulose 5-phosphate</name>
        <dbReference type="ChEBI" id="CHEBI:58121"/>
    </ligand>
</feature>
<dbReference type="EC" id="4.1.99.12" evidence="20"/>
<gene>
    <name evidence="20" type="primary">ribBA</name>
    <name evidence="23" type="ORF">AAM4_2034</name>
</gene>
<dbReference type="HAMAP" id="MF_00180">
    <property type="entry name" value="RibB"/>
    <property type="match status" value="1"/>
</dbReference>
<feature type="binding site" evidence="20">
    <location>
        <position position="342"/>
    </location>
    <ligand>
        <name>GTP</name>
        <dbReference type="ChEBI" id="CHEBI:37565"/>
    </ligand>
</feature>
<evidence type="ECO:0000256" key="6">
    <source>
        <dbReference type="ARBA" id="ARBA00011738"/>
    </source>
</evidence>
<comment type="function">
    <text evidence="17 20">Catalyzes the conversion of GTP to 2,5-diamino-6-ribosylamino-4(3H)-pyrimidinone 5'-phosphate (DARP), formate and pyrophosphate.</text>
</comment>
<feature type="compositionally biased region" description="Basic and acidic residues" evidence="21">
    <location>
        <begin position="1"/>
        <end position="14"/>
    </location>
</feature>
<evidence type="ECO:0000259" key="22">
    <source>
        <dbReference type="Pfam" id="PF00925"/>
    </source>
</evidence>
<evidence type="ECO:0000256" key="17">
    <source>
        <dbReference type="ARBA" id="ARBA00043932"/>
    </source>
</evidence>
<keyword evidence="11 20" id="KW-0862">Zinc</keyword>
<dbReference type="EMBL" id="LK995525">
    <property type="protein sequence ID" value="CED91866.1"/>
    <property type="molecule type" value="Genomic_DNA"/>
</dbReference>
<keyword evidence="10 20" id="KW-0378">Hydrolase</keyword>
<dbReference type="HAMAP" id="MF_00179">
    <property type="entry name" value="RibA"/>
    <property type="match status" value="1"/>
</dbReference>
<dbReference type="PANTHER" id="PTHR21327">
    <property type="entry name" value="GTP CYCLOHYDROLASE II-RELATED"/>
    <property type="match status" value="1"/>
</dbReference>
<feature type="binding site" evidence="20">
    <location>
        <position position="52"/>
    </location>
    <ligand>
        <name>Mg(2+)</name>
        <dbReference type="ChEBI" id="CHEBI:18420"/>
        <label>2</label>
    </ligand>
</feature>
<comment type="function">
    <text evidence="2 20">Catalyzes the conversion of D-ribulose 5-phosphate to formate and 3,4-dihydroxy-2-butanone 4-phosphate.</text>
</comment>
<dbReference type="Gene3D" id="3.90.870.10">
    <property type="entry name" value="DHBP synthase"/>
    <property type="match status" value="1"/>
</dbReference>
<feature type="binding site" evidence="20">
    <location>
        <position position="297"/>
    </location>
    <ligand>
        <name>GTP</name>
        <dbReference type="ChEBI" id="CHEBI:37565"/>
    </ligand>
</feature>
<dbReference type="GO" id="GO:0003935">
    <property type="term" value="F:GTP cyclohydrolase II activity"/>
    <property type="evidence" value="ECO:0007669"/>
    <property type="project" value="UniProtKB-UniRule"/>
</dbReference>
<evidence type="ECO:0000256" key="21">
    <source>
        <dbReference type="SAM" id="MobiDB-lite"/>
    </source>
</evidence>
<name>A0A1L7RJ27_9ACTO</name>
<evidence type="ECO:0000256" key="11">
    <source>
        <dbReference type="ARBA" id="ARBA00022833"/>
    </source>
</evidence>
<keyword evidence="14 20" id="KW-0464">Manganese</keyword>
<dbReference type="FunFam" id="3.40.50.10990:FF:000001">
    <property type="entry name" value="Riboflavin biosynthesis protein RibBA"/>
    <property type="match status" value="1"/>
</dbReference>
<feature type="binding site" evidence="20">
    <location>
        <position position="382"/>
    </location>
    <ligand>
        <name>GTP</name>
        <dbReference type="ChEBI" id="CHEBI:37565"/>
    </ligand>
</feature>
<keyword evidence="13 20" id="KW-0342">GTP-binding</keyword>
<dbReference type="UniPathway" id="UPA00275">
    <property type="reaction ID" value="UER00399"/>
</dbReference>
<evidence type="ECO:0000256" key="19">
    <source>
        <dbReference type="ARBA" id="ARBA00060730"/>
    </source>
</evidence>
<evidence type="ECO:0000256" key="1">
    <source>
        <dbReference type="ARBA" id="ARBA00000141"/>
    </source>
</evidence>
<comment type="pathway">
    <text evidence="3 20">Cofactor biosynthesis; riboflavin biosynthesis; 5-amino-6-(D-ribitylamino)uracil from GTP: step 1/4.</text>
</comment>
<dbReference type="CDD" id="cd00641">
    <property type="entry name" value="GTP_cyclohydro2"/>
    <property type="match status" value="1"/>
</dbReference>
<dbReference type="GO" id="GO:0008270">
    <property type="term" value="F:zinc ion binding"/>
    <property type="evidence" value="ECO:0007669"/>
    <property type="project" value="UniProtKB-UniRule"/>
</dbReference>
<feature type="binding site" evidence="20">
    <location>
        <position position="377"/>
    </location>
    <ligand>
        <name>GTP</name>
        <dbReference type="ChEBI" id="CHEBI:37565"/>
    </ligand>
</feature>
<dbReference type="Pfam" id="PF00925">
    <property type="entry name" value="GTP_cyclohydro2"/>
    <property type="match status" value="1"/>
</dbReference>
<feature type="domain" description="GTP cyclohydrolase II" evidence="22">
    <location>
        <begin position="232"/>
        <end position="396"/>
    </location>
</feature>
<dbReference type="GO" id="GO:0000287">
    <property type="term" value="F:magnesium ion binding"/>
    <property type="evidence" value="ECO:0007669"/>
    <property type="project" value="UniProtKB-UniRule"/>
</dbReference>
<feature type="active site" description="Nucleophile; for GTP cyclohydrolase activity" evidence="20">
    <location>
        <position position="356"/>
    </location>
</feature>
<evidence type="ECO:0000256" key="2">
    <source>
        <dbReference type="ARBA" id="ARBA00002284"/>
    </source>
</evidence>
<comment type="similarity">
    <text evidence="19">Belongs to the DHBP synthase family.</text>
</comment>
<keyword evidence="7 20" id="KW-0686">Riboflavin biosynthesis</keyword>
<dbReference type="FunFam" id="3.90.870.10:FF:000002">
    <property type="entry name" value="3,4-dihydroxy-2-butanone 4-phosphate synthase"/>
    <property type="match status" value="1"/>
</dbReference>
<organism evidence="23">
    <name type="scientific">Actinomyces succiniciruminis</name>
    <dbReference type="NCBI Taxonomy" id="1522002"/>
    <lineage>
        <taxon>Bacteria</taxon>
        <taxon>Bacillati</taxon>
        <taxon>Actinomycetota</taxon>
        <taxon>Actinomycetes</taxon>
        <taxon>Actinomycetales</taxon>
        <taxon>Actinomycetaceae</taxon>
        <taxon>Actinomyces</taxon>
    </lineage>
</organism>
<feature type="region of interest" description="DHBP synthase" evidence="20">
    <location>
        <begin position="1"/>
        <end position="225"/>
    </location>
</feature>
<dbReference type="InterPro" id="IPR016299">
    <property type="entry name" value="Riboflavin_synth_RibBA"/>
</dbReference>
<dbReference type="Gene3D" id="3.40.50.10990">
    <property type="entry name" value="GTP cyclohydrolase II"/>
    <property type="match status" value="1"/>
</dbReference>
<proteinExistence type="inferred from homology"/>
<protein>
    <recommendedName>
        <fullName evidence="20">Riboflavin biosynthesis protein RibBA</fullName>
    </recommendedName>
    <domain>
        <recommendedName>
            <fullName evidence="20">3,4-dihydroxy-2-butanone 4-phosphate synthase</fullName>
            <shortName evidence="20">DHBP synthase</shortName>
            <ecNumber evidence="20">4.1.99.12</ecNumber>
        </recommendedName>
    </domain>
    <domain>
        <recommendedName>
            <fullName evidence="20">GTP cyclohydrolase-2</fullName>
            <ecNumber evidence="20">3.5.4.25</ecNumber>
        </recommendedName>
        <alternativeName>
            <fullName evidence="20">GTP cyclohydrolase II</fullName>
        </alternativeName>
    </domain>
</protein>
<dbReference type="InterPro" id="IPR000422">
    <property type="entry name" value="DHBP_synthase_RibB"/>
</dbReference>